<dbReference type="InterPro" id="IPR027351">
    <property type="entry name" value="(+)RNA_virus_helicase_core_dom"/>
</dbReference>
<dbReference type="GO" id="GO:0005524">
    <property type="term" value="F:ATP binding"/>
    <property type="evidence" value="ECO:0007669"/>
    <property type="project" value="InterPro"/>
</dbReference>
<protein>
    <submittedName>
        <fullName evidence="2">Triple gene block 1</fullName>
    </submittedName>
</protein>
<feature type="domain" description="(+)RNA virus helicase C-terminal" evidence="1">
    <location>
        <begin position="26"/>
        <end position="224"/>
    </location>
</feature>
<dbReference type="InterPro" id="IPR027417">
    <property type="entry name" value="P-loop_NTPase"/>
</dbReference>
<evidence type="ECO:0000313" key="2">
    <source>
        <dbReference type="EMBL" id="XBO81376.1"/>
    </source>
</evidence>
<dbReference type="SUPFAM" id="SSF52540">
    <property type="entry name" value="P-loop containing nucleoside triphosphate hydrolases"/>
    <property type="match status" value="1"/>
</dbReference>
<sequence>MKMNSLEEILTNNSFTRTKLPLSDPIVVHGVPGSGKTSAIEEIIKRDPFVTAISGGAALHNFDGSAIHRRDKDYIGNPRVIDEYPLFNDLIVDNSSLVFCDPFQHYNNTRKAHFVSFKTHRFGAETCSLLKVFNLDILSSKVDRVIFGCCYKEDPEGQILAFEEDICSLLDKHGIEYKSPENILGANCDKVTFYTSKEQLFRDDPDFWKFYICMTRHREKLKILSPNATFTAARSF</sequence>
<name>A0AAU7L1V8_9VIRU</name>
<proteinExistence type="predicted"/>
<evidence type="ECO:0000259" key="1">
    <source>
        <dbReference type="Pfam" id="PF01443"/>
    </source>
</evidence>
<accession>A0AAU7L1V8</accession>
<organism evidence="2">
    <name type="scientific">Hibiscus chlorotic speck associated virus 2</name>
    <dbReference type="NCBI Taxonomy" id="3143943"/>
    <lineage>
        <taxon>Viruses</taxon>
        <taxon>Riboviria</taxon>
        <taxon>Orthornavirae</taxon>
        <taxon>Kitrinoviricota</taxon>
        <taxon>Alsuviricetes</taxon>
        <taxon>Tymovirales</taxon>
        <taxon>Betaflexiviridae</taxon>
    </lineage>
</organism>
<dbReference type="Pfam" id="PF01443">
    <property type="entry name" value="Viral_helicase1"/>
    <property type="match status" value="1"/>
</dbReference>
<reference evidence="2" key="1">
    <citation type="submission" date="2024-03" db="EMBL/GenBank/DDBJ databases">
        <title>Genome sequences of five novel members of the Betaflexiviridae infecting Hibiscus rosa-sinensis in Australia.</title>
        <authorList>
            <person name="Bromfield L.R."/>
            <person name="Tran N."/>
            <person name="Chao H.-Y."/>
            <person name="Sharman M."/>
            <person name="Campbell P.R."/>
            <person name="Geering A."/>
        </authorList>
    </citation>
    <scope>NUCLEOTIDE SEQUENCE</scope>
    <source>
        <strain evidence="2">Gp1</strain>
    </source>
</reference>
<dbReference type="EMBL" id="PP531521">
    <property type="protein sequence ID" value="XBO81376.1"/>
    <property type="molecule type" value="Genomic_RNA"/>
</dbReference>